<reference evidence="2 3" key="1">
    <citation type="journal article" date="2010" name="BMC Genomics">
        <title>Metabolic flexibility revealed in the genome of the cyst-forming alpha-1 proteobacterium Rhodospirillum centenum.</title>
        <authorList>
            <person name="Lu Y.K."/>
            <person name="Marden J."/>
            <person name="Han M."/>
            <person name="Swingley W.D."/>
            <person name="Mastrian S.D."/>
            <person name="Chowdhury S.R."/>
            <person name="Hao J."/>
            <person name="Helmy T."/>
            <person name="Kim S."/>
            <person name="Kurdoglu A.A."/>
            <person name="Matthies H.J."/>
            <person name="Rollo D."/>
            <person name="Stothard P."/>
            <person name="Blankenship R.E."/>
            <person name="Bauer C.E."/>
            <person name="Touchman J.W."/>
        </authorList>
    </citation>
    <scope>NUCLEOTIDE SEQUENCE [LARGE SCALE GENOMIC DNA]</scope>
    <source>
        <strain evidence="3">ATCC 51521 / SW</strain>
    </source>
</reference>
<name>B6IY26_RHOCS</name>
<dbReference type="HOGENOM" id="CLU_178563_3_2_5"/>
<dbReference type="KEGG" id="rce:RC1_3857"/>
<dbReference type="OrthoDB" id="7870498at2"/>
<feature type="region of interest" description="Disordered" evidence="1">
    <location>
        <begin position="1"/>
        <end position="31"/>
    </location>
</feature>
<dbReference type="Gene3D" id="2.10.70.10">
    <property type="entry name" value="Complement Module, domain 1"/>
    <property type="match status" value="1"/>
</dbReference>
<keyword evidence="3" id="KW-1185">Reference proteome</keyword>
<dbReference type="STRING" id="414684.RC1_3857"/>
<organism evidence="2 3">
    <name type="scientific">Rhodospirillum centenum (strain ATCC 51521 / SW)</name>
    <dbReference type="NCBI Taxonomy" id="414684"/>
    <lineage>
        <taxon>Bacteria</taxon>
        <taxon>Pseudomonadati</taxon>
        <taxon>Pseudomonadota</taxon>
        <taxon>Alphaproteobacteria</taxon>
        <taxon>Rhodospirillales</taxon>
        <taxon>Rhodospirillaceae</taxon>
        <taxon>Rhodospirillum</taxon>
    </lineage>
</organism>
<dbReference type="EMBL" id="CP000613">
    <property type="protein sequence ID" value="ACJ01200.1"/>
    <property type="molecule type" value="Genomic_DNA"/>
</dbReference>
<accession>B6IY26</accession>
<protein>
    <submittedName>
        <fullName evidence="2">Conserved domain protein</fullName>
    </submittedName>
</protein>
<dbReference type="Proteomes" id="UP000001591">
    <property type="component" value="Chromosome"/>
</dbReference>
<proteinExistence type="predicted"/>
<dbReference type="InterPro" id="IPR019600">
    <property type="entry name" value="Hemin_uptake_protein_HemP"/>
</dbReference>
<evidence type="ECO:0000256" key="1">
    <source>
        <dbReference type="SAM" id="MobiDB-lite"/>
    </source>
</evidence>
<dbReference type="AlphaFoldDB" id="B6IY26"/>
<dbReference type="eggNOG" id="COG4256">
    <property type="taxonomic scope" value="Bacteria"/>
</dbReference>
<evidence type="ECO:0000313" key="2">
    <source>
        <dbReference type="EMBL" id="ACJ01200.1"/>
    </source>
</evidence>
<gene>
    <name evidence="2" type="ordered locus">RC1_3857</name>
</gene>
<evidence type="ECO:0000313" key="3">
    <source>
        <dbReference type="Proteomes" id="UP000001591"/>
    </source>
</evidence>
<dbReference type="Pfam" id="PF10636">
    <property type="entry name" value="hemP"/>
    <property type="match status" value="1"/>
</dbReference>
<sequence>MLSESDARTGPRAPSGPPDPGRVPRVPRIDSRDLLRGGREIVIVHEGEEYRLRRTSQGKLILTK</sequence>